<evidence type="ECO:0000256" key="3">
    <source>
        <dbReference type="ARBA" id="ARBA00023122"/>
    </source>
</evidence>
<comment type="similarity">
    <text evidence="1">Belongs to the 5'-AMP-activated protein kinase gamma subunit family.</text>
</comment>
<dbReference type="SMART" id="SM00116">
    <property type="entry name" value="CBS"/>
    <property type="match status" value="4"/>
</dbReference>
<evidence type="ECO:0000256" key="1">
    <source>
        <dbReference type="ARBA" id="ARBA00006750"/>
    </source>
</evidence>
<gene>
    <name evidence="9" type="primary">LOC106478319</name>
</gene>
<evidence type="ECO:0000256" key="4">
    <source>
        <dbReference type="ARBA" id="ARBA00025878"/>
    </source>
</evidence>
<feature type="domain" description="CBS" evidence="7">
    <location>
        <begin position="278"/>
        <end position="340"/>
    </location>
</feature>
<feature type="compositionally biased region" description="Polar residues" evidence="6">
    <location>
        <begin position="136"/>
        <end position="151"/>
    </location>
</feature>
<evidence type="ECO:0000256" key="6">
    <source>
        <dbReference type="SAM" id="MobiDB-lite"/>
    </source>
</evidence>
<protein>
    <submittedName>
        <fullName evidence="9">5'-AMP-activated protein kinase subunit gamma-1-like isoform X1</fullName>
    </submittedName>
</protein>
<dbReference type="RefSeq" id="XP_022237625.1">
    <property type="nucleotide sequence ID" value="XM_022381917.1"/>
</dbReference>
<feature type="domain" description="CBS" evidence="7">
    <location>
        <begin position="508"/>
        <end position="566"/>
    </location>
</feature>
<dbReference type="PANTHER" id="PTHR13780">
    <property type="entry name" value="AMP-ACTIVATED PROTEIN KINASE, GAMMA REGULATORY SUBUNIT"/>
    <property type="match status" value="1"/>
</dbReference>
<dbReference type="InterPro" id="IPR000644">
    <property type="entry name" value="CBS_dom"/>
</dbReference>
<dbReference type="CDD" id="cd04641">
    <property type="entry name" value="CBS_euAMPK_gamma-like_repeat2"/>
    <property type="match status" value="1"/>
</dbReference>
<accession>A0ABM1S1X0</accession>
<dbReference type="InterPro" id="IPR046342">
    <property type="entry name" value="CBS_dom_sf"/>
</dbReference>
<evidence type="ECO:0000256" key="2">
    <source>
        <dbReference type="ARBA" id="ARBA00022737"/>
    </source>
</evidence>
<comment type="subunit">
    <text evidence="4">AMPK is a heterotrimer of an alpha catalytic subunit (PRKAA1 or PRKAA2), a beta (PRKAB1 or PRKAB2) and a gamma non-catalytic subunits (PRKAG1, PRKAG2 or PRKAG3). Interacts with FNIP1 and FNIP2.</text>
</comment>
<keyword evidence="3 5" id="KW-0129">CBS domain</keyword>
<evidence type="ECO:0000313" key="8">
    <source>
        <dbReference type="Proteomes" id="UP000694941"/>
    </source>
</evidence>
<dbReference type="PROSITE" id="PS51371">
    <property type="entry name" value="CBS"/>
    <property type="match status" value="4"/>
</dbReference>
<evidence type="ECO:0000313" key="9">
    <source>
        <dbReference type="RefSeq" id="XP_022237625.1"/>
    </source>
</evidence>
<sequence>MSLVSKATPTLVLPIIVTEDFDKMDTPEESSSSKTKSHDRTRSLSGGTSKMATLREALTHNRMRRPSGDDVLSAITPARKAAIFETFRPRSKSDSKRQRPTIISTIKNSVQQTFSSSSSTGSSSSTKSPTQTASQLQSSCGPANTANQLDPFSQGDFRRPRSGSDSKGGPVSKVMEMFRHRSHSISTDITSKRFSSNSGGSLSGVFMRRHSVDPDRRRGSVGRRSLDGCDHHTILIRRTDSRGLSSDPLYDKIDIEDLEEDEDLIYLKFFQHFRCYDIIPISAKLVVFDTQLLVKKAFFALVDNGVRAAPLWDSINQEYIGILTITDFIHILRTYYKSPLVRMEELEEHKLETWRNVLKEKVKPFVSIGPDASLYEAIKQLIHGKIHRLPVIDPQTGNALFILTHKRILKFLFLYFSELPKPSYLNQSLQELQVGTFDDIATAKEDTPVITVLNQFIERRVSALPIINEQKKVVDIYAKFDVIHLAAEKAYNNLDITVKKALEHRDQWFEGVLKCKADDTLGYVVETLVKAEVHRLVMVDDDDHVVGVVSLSDILKFLVLRPAGEEYPRVVDKEDPQEEVILSKTFEEVTLNEDPQQEVTLNEEHIHN</sequence>
<dbReference type="GeneID" id="106478319"/>
<proteinExistence type="inferred from homology"/>
<organism evidence="8 9">
    <name type="scientific">Limulus polyphemus</name>
    <name type="common">Atlantic horseshoe crab</name>
    <dbReference type="NCBI Taxonomy" id="6850"/>
    <lineage>
        <taxon>Eukaryota</taxon>
        <taxon>Metazoa</taxon>
        <taxon>Ecdysozoa</taxon>
        <taxon>Arthropoda</taxon>
        <taxon>Chelicerata</taxon>
        <taxon>Merostomata</taxon>
        <taxon>Xiphosura</taxon>
        <taxon>Limulidae</taxon>
        <taxon>Limulus</taxon>
    </lineage>
</organism>
<feature type="domain" description="CBS" evidence="7">
    <location>
        <begin position="361"/>
        <end position="421"/>
    </location>
</feature>
<name>A0ABM1S1X0_LIMPO</name>
<feature type="domain" description="CBS" evidence="7">
    <location>
        <begin position="434"/>
        <end position="496"/>
    </location>
</feature>
<dbReference type="CDD" id="cd04618">
    <property type="entry name" value="CBS_euAMPK_gamma-like_repeat1"/>
    <property type="match status" value="1"/>
</dbReference>
<dbReference type="SUPFAM" id="SSF54631">
    <property type="entry name" value="CBS-domain pair"/>
    <property type="match status" value="2"/>
</dbReference>
<keyword evidence="2" id="KW-0677">Repeat</keyword>
<dbReference type="InterPro" id="IPR050511">
    <property type="entry name" value="AMPK_gamma/SDS23_families"/>
</dbReference>
<dbReference type="Proteomes" id="UP000694941">
    <property type="component" value="Unplaced"/>
</dbReference>
<dbReference type="Pfam" id="PF00571">
    <property type="entry name" value="CBS"/>
    <property type="match status" value="4"/>
</dbReference>
<keyword evidence="8" id="KW-1185">Reference proteome</keyword>
<dbReference type="PANTHER" id="PTHR13780:SF35">
    <property type="entry name" value="LD22662P"/>
    <property type="match status" value="1"/>
</dbReference>
<feature type="region of interest" description="Disordered" evidence="6">
    <location>
        <begin position="22"/>
        <end position="72"/>
    </location>
</feature>
<evidence type="ECO:0000259" key="7">
    <source>
        <dbReference type="PROSITE" id="PS51371"/>
    </source>
</evidence>
<feature type="region of interest" description="Disordered" evidence="6">
    <location>
        <begin position="85"/>
        <end position="171"/>
    </location>
</feature>
<feature type="compositionally biased region" description="Basic and acidic residues" evidence="6">
    <location>
        <begin position="87"/>
        <end position="97"/>
    </location>
</feature>
<reference evidence="9" key="1">
    <citation type="submission" date="2025-08" db="UniProtKB">
        <authorList>
            <consortium name="RefSeq"/>
        </authorList>
    </citation>
    <scope>IDENTIFICATION</scope>
    <source>
        <tissue evidence="9">Muscle</tissue>
    </source>
</reference>
<dbReference type="Gene3D" id="3.10.580.10">
    <property type="entry name" value="CBS-domain"/>
    <property type="match status" value="2"/>
</dbReference>
<evidence type="ECO:0000256" key="5">
    <source>
        <dbReference type="PROSITE-ProRule" id="PRU00703"/>
    </source>
</evidence>
<feature type="compositionally biased region" description="Low complexity" evidence="6">
    <location>
        <begin position="109"/>
        <end position="135"/>
    </location>
</feature>